<organism evidence="1">
    <name type="scientific">Arundo donax</name>
    <name type="common">Giant reed</name>
    <name type="synonym">Donax arundinaceus</name>
    <dbReference type="NCBI Taxonomy" id="35708"/>
    <lineage>
        <taxon>Eukaryota</taxon>
        <taxon>Viridiplantae</taxon>
        <taxon>Streptophyta</taxon>
        <taxon>Embryophyta</taxon>
        <taxon>Tracheophyta</taxon>
        <taxon>Spermatophyta</taxon>
        <taxon>Magnoliopsida</taxon>
        <taxon>Liliopsida</taxon>
        <taxon>Poales</taxon>
        <taxon>Poaceae</taxon>
        <taxon>PACMAD clade</taxon>
        <taxon>Arundinoideae</taxon>
        <taxon>Arundineae</taxon>
        <taxon>Arundo</taxon>
    </lineage>
</organism>
<proteinExistence type="predicted"/>
<dbReference type="AlphaFoldDB" id="A0A0A9C573"/>
<evidence type="ECO:0000313" key="1">
    <source>
        <dbReference type="EMBL" id="JAD68555.1"/>
    </source>
</evidence>
<dbReference type="EMBL" id="GBRH01229340">
    <property type="protein sequence ID" value="JAD68555.1"/>
    <property type="molecule type" value="Transcribed_RNA"/>
</dbReference>
<accession>A0A0A9C573</accession>
<reference evidence="1" key="1">
    <citation type="submission" date="2014-09" db="EMBL/GenBank/DDBJ databases">
        <authorList>
            <person name="Magalhaes I.L.F."/>
            <person name="Oliveira U."/>
            <person name="Santos F.R."/>
            <person name="Vidigal T.H.D.A."/>
            <person name="Brescovit A.D."/>
            <person name="Santos A.J."/>
        </authorList>
    </citation>
    <scope>NUCLEOTIDE SEQUENCE</scope>
    <source>
        <tissue evidence="1">Shoot tissue taken approximately 20 cm above the soil surface</tissue>
    </source>
</reference>
<reference evidence="1" key="2">
    <citation type="journal article" date="2015" name="Data Brief">
        <title>Shoot transcriptome of the giant reed, Arundo donax.</title>
        <authorList>
            <person name="Barrero R.A."/>
            <person name="Guerrero F.D."/>
            <person name="Moolhuijzen P."/>
            <person name="Goolsby J.A."/>
            <person name="Tidwell J."/>
            <person name="Bellgard S.E."/>
            <person name="Bellgard M.I."/>
        </authorList>
    </citation>
    <scope>NUCLEOTIDE SEQUENCE</scope>
    <source>
        <tissue evidence="1">Shoot tissue taken approximately 20 cm above the soil surface</tissue>
    </source>
</reference>
<protein>
    <submittedName>
        <fullName evidence="1">Uncharacterized protein</fullName>
    </submittedName>
</protein>
<sequence>MHAGTYCNHLDILIDRFTVCLDKSVLVQVLDLF</sequence>
<name>A0A0A9C573_ARUDO</name>